<evidence type="ECO:0000256" key="1">
    <source>
        <dbReference type="SAM" id="Coils"/>
    </source>
</evidence>
<keyword evidence="3" id="KW-1185">Reference proteome</keyword>
<comment type="caution">
    <text evidence="2">The sequence shown here is derived from an EMBL/GenBank/DDBJ whole genome shotgun (WGS) entry which is preliminary data.</text>
</comment>
<dbReference type="EMBL" id="JABXWD010000024">
    <property type="protein sequence ID" value="MBV6340443.1"/>
    <property type="molecule type" value="Genomic_DNA"/>
</dbReference>
<gene>
    <name evidence="2" type="ORF">HWQ67_02480</name>
</gene>
<protein>
    <submittedName>
        <fullName evidence="2">Uncharacterized protein</fullName>
    </submittedName>
</protein>
<evidence type="ECO:0000313" key="2">
    <source>
        <dbReference type="EMBL" id="MBV6340443.1"/>
    </source>
</evidence>
<proteinExistence type="predicted"/>
<keyword evidence="1" id="KW-0175">Coiled coil</keyword>
<feature type="coiled-coil region" evidence="1">
    <location>
        <begin position="70"/>
        <end position="101"/>
    </location>
</feature>
<name>A0ABS6RXB8_9BACT</name>
<dbReference type="Proteomes" id="UP001196980">
    <property type="component" value="Unassembled WGS sequence"/>
</dbReference>
<dbReference type="RefSeq" id="WP_218251064.1">
    <property type="nucleotide sequence ID" value="NZ_JABXWD010000024.1"/>
</dbReference>
<sequence length="376" mass="41871">MPLTQSFTPETMPRMESTLRGLTQLTGERPVIRGTSAGVGLFGGGVENADTYVQSVPRGTPAPEPEFGTAQWVEAEHKKMRQKYEEAVKNQQLIIQEAANRKIPLEKVMEVLKAKGLDKLKEPELPSYFQNYLEKKMTAGMEPAEAAKTVETAEGIMQWNPATKAYDIKAGEKKPSDLTANQMAGVAGQLRSELKSNPLVKDYQTISNKYRVMEEAYKKAQTSNNFVAIDQSLITLFNKMTDPSSVVRESEYARTPQNIAILNRIKGKIDKLASGGAGLTNDERLALVDMGREFYKVYSDQYNSVVSDYEKLADKYKIDKDFIGIPYKKAATVQDITGGETQGTIELTAEEVAGKRQAPDGKWYVERNGQFIEVQE</sequence>
<reference evidence="2 3" key="1">
    <citation type="journal article" date="2020" name="J Geophys Res Biogeosci">
        <title>Magnetotaxis as an Adaptation to Enable Bacterial Shuttling of Microbial Sulfur and Sulfur Cycling Across Aquatic Oxic#Anoxic Interfaces.</title>
        <authorList>
            <person name="Li J."/>
            <person name="Liu P."/>
            <person name="Wang J."/>
            <person name="Roberts A.P."/>
            <person name="Pan Y."/>
        </authorList>
    </citation>
    <scope>NUCLEOTIDE SEQUENCE [LARGE SCALE GENOMIC DNA]</scope>
    <source>
        <strain evidence="2 3">MYR-1_YQ</strain>
    </source>
</reference>
<evidence type="ECO:0000313" key="3">
    <source>
        <dbReference type="Proteomes" id="UP001196980"/>
    </source>
</evidence>
<organism evidence="2 3">
    <name type="scientific">Candidatus Magnetobacterium casense</name>
    <dbReference type="NCBI Taxonomy" id="1455061"/>
    <lineage>
        <taxon>Bacteria</taxon>
        <taxon>Pseudomonadati</taxon>
        <taxon>Nitrospirota</taxon>
        <taxon>Thermodesulfovibrionia</taxon>
        <taxon>Thermodesulfovibrionales</taxon>
        <taxon>Candidatus Magnetobacteriaceae</taxon>
        <taxon>Candidatus Magnetobacterium</taxon>
    </lineage>
</organism>
<accession>A0ABS6RXB8</accession>